<accession>A0ABT8YF22</accession>
<dbReference type="Pfam" id="PF10135">
    <property type="entry name" value="Rod-binding"/>
    <property type="match status" value="1"/>
</dbReference>
<evidence type="ECO:0000256" key="1">
    <source>
        <dbReference type="SAM" id="MobiDB-lite"/>
    </source>
</evidence>
<dbReference type="PRINTS" id="PR01002">
    <property type="entry name" value="FLGFLGJ"/>
</dbReference>
<gene>
    <name evidence="3" type="ORF">Q4F19_19345</name>
</gene>
<name>A0ABT8YF22_9SPHN</name>
<dbReference type="InterPro" id="IPR019301">
    <property type="entry name" value="Flagellar_prot_FlgJ_N"/>
</dbReference>
<protein>
    <submittedName>
        <fullName evidence="3">Rod-binding protein</fullName>
    </submittedName>
</protein>
<evidence type="ECO:0000259" key="2">
    <source>
        <dbReference type="Pfam" id="PF10135"/>
    </source>
</evidence>
<organism evidence="3 4">
    <name type="scientific">Sphingomonas natans</name>
    <dbReference type="NCBI Taxonomy" id="3063330"/>
    <lineage>
        <taxon>Bacteria</taxon>
        <taxon>Pseudomonadati</taxon>
        <taxon>Pseudomonadota</taxon>
        <taxon>Alphaproteobacteria</taxon>
        <taxon>Sphingomonadales</taxon>
        <taxon>Sphingomonadaceae</taxon>
        <taxon>Sphingomonas</taxon>
    </lineage>
</organism>
<proteinExistence type="predicted"/>
<sequence>MTDAVTSSTSATQATVQPAQPTDKLKAVAKQFEAVFLRQMIGSMRTASASEGIFDSSATEQFRTMSDSKLADTMAEKGVLHVADLLVKQFGARVTGTATAGGDATKDSAK</sequence>
<feature type="region of interest" description="Disordered" evidence="1">
    <location>
        <begin position="1"/>
        <end position="22"/>
    </location>
</feature>
<evidence type="ECO:0000313" key="4">
    <source>
        <dbReference type="Proteomes" id="UP001169764"/>
    </source>
</evidence>
<dbReference type="Proteomes" id="UP001169764">
    <property type="component" value="Unassembled WGS sequence"/>
</dbReference>
<dbReference type="EMBL" id="JAUOTP010000011">
    <property type="protein sequence ID" value="MDO6416547.1"/>
    <property type="molecule type" value="Genomic_DNA"/>
</dbReference>
<evidence type="ECO:0000313" key="3">
    <source>
        <dbReference type="EMBL" id="MDO6416547.1"/>
    </source>
</evidence>
<reference evidence="3" key="1">
    <citation type="submission" date="2023-07" db="EMBL/GenBank/DDBJ databases">
        <authorList>
            <person name="Kim M."/>
        </authorList>
    </citation>
    <scope>NUCLEOTIDE SEQUENCE</scope>
    <source>
        <strain evidence="3">BIUV-7</strain>
    </source>
</reference>
<comment type="caution">
    <text evidence="3">The sequence shown here is derived from an EMBL/GenBank/DDBJ whole genome shotgun (WGS) entry which is preliminary data.</text>
</comment>
<dbReference type="RefSeq" id="WP_303546207.1">
    <property type="nucleotide sequence ID" value="NZ_JAUOTP010000011.1"/>
</dbReference>
<keyword evidence="4" id="KW-1185">Reference proteome</keyword>
<feature type="domain" description="Flagellar protein FlgJ N-terminal" evidence="2">
    <location>
        <begin position="43"/>
        <end position="89"/>
    </location>
</feature>